<evidence type="ECO:0000256" key="2">
    <source>
        <dbReference type="ARBA" id="ARBA00007891"/>
    </source>
</evidence>
<feature type="region of interest" description="Disordered" evidence="10">
    <location>
        <begin position="158"/>
        <end position="191"/>
    </location>
</feature>
<dbReference type="GO" id="GO:0005484">
    <property type="term" value="F:SNAP receptor activity"/>
    <property type="evidence" value="ECO:0007669"/>
    <property type="project" value="TreeGrafter"/>
</dbReference>
<dbReference type="GO" id="GO:0005789">
    <property type="term" value="C:endoplasmic reticulum membrane"/>
    <property type="evidence" value="ECO:0007669"/>
    <property type="project" value="UniProtKB-SubCell"/>
</dbReference>
<keyword evidence="13" id="KW-1185">Reference proteome</keyword>
<gene>
    <name evidence="12" type="ORF">BS50DRAFT_677402</name>
</gene>
<dbReference type="EMBL" id="KZ678136">
    <property type="protein sequence ID" value="PSN66121.1"/>
    <property type="molecule type" value="Genomic_DNA"/>
</dbReference>
<dbReference type="Pfam" id="PF09753">
    <property type="entry name" value="Use1"/>
    <property type="match status" value="1"/>
</dbReference>
<evidence type="ECO:0000313" key="12">
    <source>
        <dbReference type="EMBL" id="PSN66121.1"/>
    </source>
</evidence>
<sequence>MTTQGLPQSDYPDPTPINLTRLLSRLEHVVLSEPSPSLRKSSFERARVSANIEHARTLLLNLEHSASTLPSKSKKSALQIDLQQKRELIKQLNQRLYELNQLDDSDTEGSVGSEDEDEDQFPSYAPRIKTDAGIEVSGAPGGDGGLQNAAQNLTSELRKRGGVGKDDKATSTGTSLFPTKPTTTTGDPSDAQTEAILSHDRSEQEALTNSLLNMAQQLKQQSVTFGQTLDGDKGVLDRALQNLDKSSLGMEAAGQKMGTLRRLTEGKGWWARMQLYAFIFGLWVAAFLIVFVGPKIRL</sequence>
<evidence type="ECO:0000256" key="9">
    <source>
        <dbReference type="ARBA" id="ARBA00023136"/>
    </source>
</evidence>
<proteinExistence type="inferred from homology"/>
<evidence type="ECO:0000313" key="13">
    <source>
        <dbReference type="Proteomes" id="UP000240883"/>
    </source>
</evidence>
<dbReference type="GO" id="GO:0031201">
    <property type="term" value="C:SNARE complex"/>
    <property type="evidence" value="ECO:0007669"/>
    <property type="project" value="TreeGrafter"/>
</dbReference>
<dbReference type="InterPro" id="IPR019150">
    <property type="entry name" value="Vesicle_transport_protein_Use1"/>
</dbReference>
<evidence type="ECO:0000256" key="10">
    <source>
        <dbReference type="SAM" id="MobiDB-lite"/>
    </source>
</evidence>
<dbReference type="PANTHER" id="PTHR13050:SF7">
    <property type="entry name" value="VESICLE TRANSPORT PROTEIN USE1"/>
    <property type="match status" value="1"/>
</dbReference>
<keyword evidence="5" id="KW-0256">Endoplasmic reticulum</keyword>
<evidence type="ECO:0000256" key="6">
    <source>
        <dbReference type="ARBA" id="ARBA00022892"/>
    </source>
</evidence>
<evidence type="ECO:0000256" key="5">
    <source>
        <dbReference type="ARBA" id="ARBA00022824"/>
    </source>
</evidence>
<evidence type="ECO:0000256" key="1">
    <source>
        <dbReference type="ARBA" id="ARBA00004163"/>
    </source>
</evidence>
<accession>A0A2T2NL10</accession>
<name>A0A2T2NL10_CORCC</name>
<dbReference type="STRING" id="1448308.A0A2T2NL10"/>
<keyword evidence="7" id="KW-0653">Protein transport</keyword>
<dbReference type="OrthoDB" id="3231855at2759"/>
<feature type="compositionally biased region" description="Basic and acidic residues" evidence="10">
    <location>
        <begin position="158"/>
        <end position="169"/>
    </location>
</feature>
<protein>
    <submittedName>
        <fullName evidence="12">Synaptobrevin</fullName>
    </submittedName>
</protein>
<comment type="subcellular location">
    <subcellularLocation>
        <location evidence="1">Endoplasmic reticulum membrane</location>
        <topology evidence="1">Single-pass type IV membrane protein</topology>
    </subcellularLocation>
</comment>
<feature type="compositionally biased region" description="Acidic residues" evidence="10">
    <location>
        <begin position="101"/>
        <end position="120"/>
    </location>
</feature>
<keyword evidence="6" id="KW-0931">ER-Golgi transport</keyword>
<reference evidence="12 13" key="1">
    <citation type="journal article" date="2018" name="Front. Microbiol.">
        <title>Genome-Wide Analysis of Corynespora cassiicola Leaf Fall Disease Putative Effectors.</title>
        <authorList>
            <person name="Lopez D."/>
            <person name="Ribeiro S."/>
            <person name="Label P."/>
            <person name="Fumanal B."/>
            <person name="Venisse J.S."/>
            <person name="Kohler A."/>
            <person name="de Oliveira R.R."/>
            <person name="Labutti K."/>
            <person name="Lipzen A."/>
            <person name="Lail K."/>
            <person name="Bauer D."/>
            <person name="Ohm R.A."/>
            <person name="Barry K.W."/>
            <person name="Spatafora J."/>
            <person name="Grigoriev I.V."/>
            <person name="Martin F.M."/>
            <person name="Pujade-Renaud V."/>
        </authorList>
    </citation>
    <scope>NUCLEOTIDE SEQUENCE [LARGE SCALE GENOMIC DNA]</scope>
    <source>
        <strain evidence="12 13">Philippines</strain>
    </source>
</reference>
<dbReference type="Proteomes" id="UP000240883">
    <property type="component" value="Unassembled WGS sequence"/>
</dbReference>
<dbReference type="AlphaFoldDB" id="A0A2T2NL10"/>
<dbReference type="GO" id="GO:0006890">
    <property type="term" value="P:retrograde vesicle-mediated transport, Golgi to endoplasmic reticulum"/>
    <property type="evidence" value="ECO:0007669"/>
    <property type="project" value="TreeGrafter"/>
</dbReference>
<organism evidence="12 13">
    <name type="scientific">Corynespora cassiicola Philippines</name>
    <dbReference type="NCBI Taxonomy" id="1448308"/>
    <lineage>
        <taxon>Eukaryota</taxon>
        <taxon>Fungi</taxon>
        <taxon>Dikarya</taxon>
        <taxon>Ascomycota</taxon>
        <taxon>Pezizomycotina</taxon>
        <taxon>Dothideomycetes</taxon>
        <taxon>Pleosporomycetidae</taxon>
        <taxon>Pleosporales</taxon>
        <taxon>Corynesporascaceae</taxon>
        <taxon>Corynespora</taxon>
    </lineage>
</organism>
<feature type="transmembrane region" description="Helical" evidence="11">
    <location>
        <begin position="269"/>
        <end position="292"/>
    </location>
</feature>
<evidence type="ECO:0000256" key="4">
    <source>
        <dbReference type="ARBA" id="ARBA00022692"/>
    </source>
</evidence>
<keyword evidence="9 11" id="KW-0472">Membrane</keyword>
<evidence type="ECO:0000256" key="8">
    <source>
        <dbReference type="ARBA" id="ARBA00022989"/>
    </source>
</evidence>
<feature type="compositionally biased region" description="Low complexity" evidence="10">
    <location>
        <begin position="172"/>
        <end position="190"/>
    </location>
</feature>
<dbReference type="GO" id="GO:0015031">
    <property type="term" value="P:protein transport"/>
    <property type="evidence" value="ECO:0007669"/>
    <property type="project" value="UniProtKB-KW"/>
</dbReference>
<comment type="similarity">
    <text evidence="2">Belongs to the USE1 family.</text>
</comment>
<evidence type="ECO:0000256" key="3">
    <source>
        <dbReference type="ARBA" id="ARBA00022448"/>
    </source>
</evidence>
<feature type="region of interest" description="Disordered" evidence="10">
    <location>
        <begin position="100"/>
        <end position="123"/>
    </location>
</feature>
<evidence type="ECO:0000256" key="11">
    <source>
        <dbReference type="SAM" id="Phobius"/>
    </source>
</evidence>
<dbReference type="PANTHER" id="PTHR13050">
    <property type="entry name" value="USE1-LIKE PROTEIN"/>
    <property type="match status" value="1"/>
</dbReference>
<evidence type="ECO:0000256" key="7">
    <source>
        <dbReference type="ARBA" id="ARBA00022927"/>
    </source>
</evidence>
<keyword evidence="4 11" id="KW-0812">Transmembrane</keyword>
<keyword evidence="3" id="KW-0813">Transport</keyword>
<keyword evidence="8 11" id="KW-1133">Transmembrane helix</keyword>